<dbReference type="AlphaFoldDB" id="A0A2Z6GAF7"/>
<sequence length="169" mass="18284">MRYVYATLTMAAMMLSNASLANSDAPKDGEASLRGMCVQIVQDINDYSGRQVATCLPAASVKNGQPDLLMIVSKAHFAEEKMRTMWVGIAIAMAAQAAEDFAGSAPPLKAVMIDQADKARSSLDEMRLCTVSIPEAQSLLQRHQSGELRRWSEVYQSSSCHAQATAKAQ</sequence>
<organism evidence="2 3">
    <name type="scientific">Ferriphaselus amnicola</name>
    <dbReference type="NCBI Taxonomy" id="1188319"/>
    <lineage>
        <taxon>Bacteria</taxon>
        <taxon>Pseudomonadati</taxon>
        <taxon>Pseudomonadota</taxon>
        <taxon>Betaproteobacteria</taxon>
        <taxon>Nitrosomonadales</taxon>
        <taxon>Gallionellaceae</taxon>
        <taxon>Ferriphaselus</taxon>
    </lineage>
</organism>
<dbReference type="RefSeq" id="WP_062626920.1">
    <property type="nucleotide sequence ID" value="NZ_AP018738.1"/>
</dbReference>
<evidence type="ECO:0000313" key="2">
    <source>
        <dbReference type="EMBL" id="BBE50446.1"/>
    </source>
</evidence>
<dbReference type="STRING" id="1188319.OYT1_01752"/>
<keyword evidence="1" id="KW-0732">Signal</keyword>
<accession>A0A2Z6GAF7</accession>
<keyword evidence="3" id="KW-1185">Reference proteome</keyword>
<name>A0A2Z6GAF7_9PROT</name>
<dbReference type="Proteomes" id="UP000033070">
    <property type="component" value="Chromosome"/>
</dbReference>
<reference evidence="2 3" key="1">
    <citation type="submission" date="2018-06" db="EMBL/GenBank/DDBJ databases">
        <title>OYT1 Genome Sequencing.</title>
        <authorList>
            <person name="Kato S."/>
            <person name="Itoh T."/>
            <person name="Ohkuma M."/>
        </authorList>
    </citation>
    <scope>NUCLEOTIDE SEQUENCE [LARGE SCALE GENOMIC DNA]</scope>
    <source>
        <strain evidence="2 3">OYT1</strain>
    </source>
</reference>
<gene>
    <name evidence="2" type="ORF">OYT1_ch0883</name>
</gene>
<proteinExistence type="predicted"/>
<evidence type="ECO:0000313" key="3">
    <source>
        <dbReference type="Proteomes" id="UP000033070"/>
    </source>
</evidence>
<dbReference type="KEGG" id="fam:OYT1_ch0883"/>
<feature type="chain" id="PRO_5017453726" evidence="1">
    <location>
        <begin position="22"/>
        <end position="169"/>
    </location>
</feature>
<protein>
    <submittedName>
        <fullName evidence="2">Uncharacterized protein</fullName>
    </submittedName>
</protein>
<dbReference type="EMBL" id="AP018738">
    <property type="protein sequence ID" value="BBE50446.1"/>
    <property type="molecule type" value="Genomic_DNA"/>
</dbReference>
<feature type="signal peptide" evidence="1">
    <location>
        <begin position="1"/>
        <end position="21"/>
    </location>
</feature>
<evidence type="ECO:0000256" key="1">
    <source>
        <dbReference type="SAM" id="SignalP"/>
    </source>
</evidence>